<dbReference type="Gene3D" id="3.90.1300.10">
    <property type="entry name" value="Amidase signature (AS) domain"/>
    <property type="match status" value="1"/>
</dbReference>
<dbReference type="InterPro" id="IPR000120">
    <property type="entry name" value="Amidase"/>
</dbReference>
<gene>
    <name evidence="3" type="ORF">LMG32879_000171</name>
</gene>
<dbReference type="Pfam" id="PF01425">
    <property type="entry name" value="Amidase"/>
    <property type="match status" value="1"/>
</dbReference>
<dbReference type="InterPro" id="IPR036928">
    <property type="entry name" value="AS_sf"/>
</dbReference>
<sequence length="471" mass="49571">MSATDFLALDAVALRDAILRREVSARALVTAALERAHAVQARLNPFVAIRDAGALAEAANADAALGGDAPAGPLHGVPVVIKDMTPTQGDVWTEGSRLFAGRVAERDALIVERLRRAGAIVIGKTTTPEFAWAGRTDSALWGITRNPWNPAHSCGGSSGGSAVAVATGCAPLGEGSDMGGSIRIPASACGIVGLKPGLGRIPFDGSANRFDPLAHWGPLSRSCRDAALFLDVTQSRYWHDIAGAPPPEDFLGALSESGAASPLRVALSVDLGCFTVDPAIEANLRAVAARLEGQGVVVEEVALAFPAEASAAWDREWDVWQAFMYGDAVPGCGDLLTRDVRGLIERGRDVRAVSYRQGEHVRTRMAQALQPVLERCDALLCPTLARDVPPAEGFYASAAPVDRKLNDTTMTGVFNLLARLPVLSMPSGFAPSGLPTGVQIVGRPGRELDVLRLGQKLEPCPRPPLRVERGA</sequence>
<dbReference type="Proteomes" id="UP001176960">
    <property type="component" value="Unassembled WGS sequence"/>
</dbReference>
<organism evidence="3 4">
    <name type="scientific">Brytella acorum</name>
    <dbReference type="NCBI Taxonomy" id="2959299"/>
    <lineage>
        <taxon>Bacteria</taxon>
        <taxon>Pseudomonadati</taxon>
        <taxon>Pseudomonadota</taxon>
        <taxon>Alphaproteobacteria</taxon>
        <taxon>Acetobacterales</taxon>
        <taxon>Acetobacteraceae</taxon>
        <taxon>Brytella</taxon>
    </lineage>
</organism>
<dbReference type="AlphaFoldDB" id="A0AA35Y1Z6"/>
<accession>A0AA35Y1Z6</accession>
<dbReference type="PANTHER" id="PTHR11895:SF7">
    <property type="entry name" value="GLUTAMYL-TRNA(GLN) AMIDOTRANSFERASE SUBUNIT A, MITOCHONDRIAL"/>
    <property type="match status" value="1"/>
</dbReference>
<reference evidence="3" key="1">
    <citation type="submission" date="2023-03" db="EMBL/GenBank/DDBJ databases">
        <authorList>
            <person name="Cleenwerck I."/>
        </authorList>
    </citation>
    <scope>NUCLEOTIDE SEQUENCE</scope>
    <source>
        <strain evidence="3">LMG 32879</strain>
    </source>
</reference>
<evidence type="ECO:0000259" key="2">
    <source>
        <dbReference type="Pfam" id="PF01425"/>
    </source>
</evidence>
<dbReference type="PANTHER" id="PTHR11895">
    <property type="entry name" value="TRANSAMIDASE"/>
    <property type="match status" value="1"/>
</dbReference>
<dbReference type="RefSeq" id="WP_289842327.1">
    <property type="nucleotide sequence ID" value="NZ_CATKSH010000001.1"/>
</dbReference>
<comment type="caution">
    <text evidence="3">The sequence shown here is derived from an EMBL/GenBank/DDBJ whole genome shotgun (WGS) entry which is preliminary data.</text>
</comment>
<protein>
    <submittedName>
        <fullName evidence="3">Amidase</fullName>
    </submittedName>
</protein>
<dbReference type="SUPFAM" id="SSF75304">
    <property type="entry name" value="Amidase signature (AS) enzymes"/>
    <property type="match status" value="1"/>
</dbReference>
<dbReference type="InterPro" id="IPR020556">
    <property type="entry name" value="Amidase_CS"/>
</dbReference>
<proteinExistence type="inferred from homology"/>
<keyword evidence="4" id="KW-1185">Reference proteome</keyword>
<feature type="domain" description="Amidase" evidence="2">
    <location>
        <begin position="28"/>
        <end position="451"/>
    </location>
</feature>
<evidence type="ECO:0000256" key="1">
    <source>
        <dbReference type="ARBA" id="ARBA00009199"/>
    </source>
</evidence>
<evidence type="ECO:0000313" key="3">
    <source>
        <dbReference type="EMBL" id="CAI9119357.1"/>
    </source>
</evidence>
<comment type="similarity">
    <text evidence="1">Belongs to the amidase family.</text>
</comment>
<dbReference type="PROSITE" id="PS00571">
    <property type="entry name" value="AMIDASES"/>
    <property type="match status" value="1"/>
</dbReference>
<dbReference type="InterPro" id="IPR023631">
    <property type="entry name" value="Amidase_dom"/>
</dbReference>
<name>A0AA35Y1Z6_9PROT</name>
<dbReference type="GO" id="GO:0003824">
    <property type="term" value="F:catalytic activity"/>
    <property type="evidence" value="ECO:0007669"/>
    <property type="project" value="InterPro"/>
</dbReference>
<evidence type="ECO:0000313" key="4">
    <source>
        <dbReference type="Proteomes" id="UP001176960"/>
    </source>
</evidence>
<dbReference type="EMBL" id="CATKSH010000001">
    <property type="protein sequence ID" value="CAI9119357.1"/>
    <property type="molecule type" value="Genomic_DNA"/>
</dbReference>